<dbReference type="AlphaFoldDB" id="A0A645E917"/>
<accession>A0A645E917</accession>
<name>A0A645E917_9ZZZZ</name>
<proteinExistence type="predicted"/>
<protein>
    <submittedName>
        <fullName evidence="1">Uncharacterized protein</fullName>
    </submittedName>
</protein>
<dbReference type="EMBL" id="VSSQ01044281">
    <property type="protein sequence ID" value="MPM98096.1"/>
    <property type="molecule type" value="Genomic_DNA"/>
</dbReference>
<evidence type="ECO:0000313" key="1">
    <source>
        <dbReference type="EMBL" id="MPM98096.1"/>
    </source>
</evidence>
<gene>
    <name evidence="1" type="ORF">SDC9_145277</name>
</gene>
<organism evidence="1">
    <name type="scientific">bioreactor metagenome</name>
    <dbReference type="NCBI Taxonomy" id="1076179"/>
    <lineage>
        <taxon>unclassified sequences</taxon>
        <taxon>metagenomes</taxon>
        <taxon>ecological metagenomes</taxon>
    </lineage>
</organism>
<comment type="caution">
    <text evidence="1">The sequence shown here is derived from an EMBL/GenBank/DDBJ whole genome shotgun (WGS) entry which is preliminary data.</text>
</comment>
<reference evidence="1" key="1">
    <citation type="submission" date="2019-08" db="EMBL/GenBank/DDBJ databases">
        <authorList>
            <person name="Kucharzyk K."/>
            <person name="Murdoch R.W."/>
            <person name="Higgins S."/>
            <person name="Loffler F."/>
        </authorList>
    </citation>
    <scope>NUCLEOTIDE SEQUENCE</scope>
</reference>
<sequence>MKVVPVIDSCFANQYFIWGDNPLLRWATNNTKLIASGKKQGTDTGNYYYGKIEAKSRKTDPFMAVVASMIIEDNLPDDSGLATPDVDVYTY</sequence>